<dbReference type="STRING" id="550983.A4R26_02495"/>
<keyword evidence="2" id="KW-1185">Reference proteome</keyword>
<dbReference type="OrthoDB" id="233888at2"/>
<accession>A0A1V9FJ05</accession>
<dbReference type="EMBL" id="LWBP01000188">
    <property type="protein sequence ID" value="OQP58354.1"/>
    <property type="molecule type" value="Genomic_DNA"/>
</dbReference>
<dbReference type="RefSeq" id="WP_081165434.1">
    <property type="nucleotide sequence ID" value="NZ_LWBP01000188.1"/>
</dbReference>
<evidence type="ECO:0000313" key="2">
    <source>
        <dbReference type="Proteomes" id="UP000192276"/>
    </source>
</evidence>
<dbReference type="Proteomes" id="UP000192276">
    <property type="component" value="Unassembled WGS sequence"/>
</dbReference>
<evidence type="ECO:0000313" key="1">
    <source>
        <dbReference type="EMBL" id="OQP58354.1"/>
    </source>
</evidence>
<sequence>MQELKGFYDIQKMLLEPRHLFHCAEMMGSSINDQGEKLIDEKARKQYQQKILELQNDIYEAENTSDFVTAEKLQAEYDQLVEHLSRSLGLKGKTRETGGTIEKARSAITWRIRNAIARIEQHHPLLGAHLSNAIKTGILCSYQPDREVNWVTS</sequence>
<dbReference type="AlphaFoldDB" id="A0A1V9FJ05"/>
<protein>
    <submittedName>
        <fullName evidence="1">Uncharacterized protein</fullName>
    </submittedName>
</protein>
<name>A0A1V9FJ05_9BACT</name>
<gene>
    <name evidence="1" type="ORF">A4R26_02495</name>
</gene>
<proteinExistence type="predicted"/>
<reference evidence="2" key="1">
    <citation type="submission" date="2016-04" db="EMBL/GenBank/DDBJ databases">
        <authorList>
            <person name="Chen L."/>
            <person name="Zhuang W."/>
            <person name="Wang G."/>
        </authorList>
    </citation>
    <scope>NUCLEOTIDE SEQUENCE [LARGE SCALE GENOMIC DNA]</scope>
    <source>
        <strain evidence="2">208</strain>
    </source>
</reference>
<comment type="caution">
    <text evidence="1">The sequence shown here is derived from an EMBL/GenBank/DDBJ whole genome shotgun (WGS) entry which is preliminary data.</text>
</comment>
<organism evidence="1 2">
    <name type="scientific">Niastella populi</name>
    <dbReference type="NCBI Taxonomy" id="550983"/>
    <lineage>
        <taxon>Bacteria</taxon>
        <taxon>Pseudomonadati</taxon>
        <taxon>Bacteroidota</taxon>
        <taxon>Chitinophagia</taxon>
        <taxon>Chitinophagales</taxon>
        <taxon>Chitinophagaceae</taxon>
        <taxon>Niastella</taxon>
    </lineage>
</organism>